<dbReference type="FunFam" id="3.80.10.10:FF:000542">
    <property type="entry name" value="Leucine-rich repeat protein kinase family protein"/>
    <property type="match status" value="1"/>
</dbReference>
<proteinExistence type="predicted"/>
<dbReference type="InterPro" id="IPR001611">
    <property type="entry name" value="Leu-rich_rpt"/>
</dbReference>
<dbReference type="PANTHER" id="PTHR45974:SF242">
    <property type="entry name" value="LEUCINE-RICH REPEAT PROTEIN KINASE FAMILY PROTEIN"/>
    <property type="match status" value="1"/>
</dbReference>
<dbReference type="GO" id="GO:0016020">
    <property type="term" value="C:membrane"/>
    <property type="evidence" value="ECO:0007669"/>
    <property type="project" value="UniProtKB-SubCell"/>
</dbReference>
<reference evidence="6" key="2">
    <citation type="submission" date="2020-03" db="EMBL/GenBank/DDBJ databases">
        <title>Walnut 2.0.</title>
        <authorList>
            <person name="Marrano A."/>
            <person name="Britton M."/>
            <person name="Zimin A.V."/>
            <person name="Zaini P.A."/>
            <person name="Workman R."/>
            <person name="Puiu D."/>
            <person name="Bianco L."/>
            <person name="Allen B.J."/>
            <person name="Troggio M."/>
            <person name="Leslie C.A."/>
            <person name="Timp W."/>
            <person name="Dendekar A."/>
            <person name="Salzberg S.L."/>
            <person name="Neale D.B."/>
        </authorList>
    </citation>
    <scope>NUCLEOTIDE SEQUENCE</scope>
    <source>
        <tissue evidence="6">Leaves</tissue>
    </source>
</reference>
<dbReference type="Gene3D" id="3.80.10.10">
    <property type="entry name" value="Ribonuclease Inhibitor"/>
    <property type="match status" value="1"/>
</dbReference>
<gene>
    <name evidence="6" type="ORF">F2P56_012880</name>
</gene>
<organism evidence="6 7">
    <name type="scientific">Juglans regia</name>
    <name type="common">English walnut</name>
    <dbReference type="NCBI Taxonomy" id="51240"/>
    <lineage>
        <taxon>Eukaryota</taxon>
        <taxon>Viridiplantae</taxon>
        <taxon>Streptophyta</taxon>
        <taxon>Embryophyta</taxon>
        <taxon>Tracheophyta</taxon>
        <taxon>Spermatophyta</taxon>
        <taxon>Magnoliopsida</taxon>
        <taxon>eudicotyledons</taxon>
        <taxon>Gunneridae</taxon>
        <taxon>Pentapetalae</taxon>
        <taxon>rosids</taxon>
        <taxon>fabids</taxon>
        <taxon>Fagales</taxon>
        <taxon>Juglandaceae</taxon>
        <taxon>Juglans</taxon>
    </lineage>
</organism>
<evidence type="ECO:0000256" key="4">
    <source>
        <dbReference type="ARBA" id="ARBA00023136"/>
    </source>
</evidence>
<reference evidence="6" key="1">
    <citation type="submission" date="2015-10" db="EMBL/GenBank/DDBJ databases">
        <authorList>
            <person name="Martinez-Garcia P.J."/>
            <person name="Crepeau M.W."/>
            <person name="Puiu D."/>
            <person name="Gonzalez-Ibeas D."/>
            <person name="Whalen J."/>
            <person name="Stevens K."/>
            <person name="Paul R."/>
            <person name="Butterfield T."/>
            <person name="Britton M."/>
            <person name="Reagan R."/>
            <person name="Chakraborty S."/>
            <person name="Walawage S.L."/>
            <person name="Vasquez-Gross H.A."/>
            <person name="Cardeno C."/>
            <person name="Famula R."/>
            <person name="Pratt K."/>
            <person name="Kuruganti S."/>
            <person name="Aradhya M.K."/>
            <person name="Leslie C.A."/>
            <person name="Dandekar A.M."/>
            <person name="Salzberg S.L."/>
            <person name="Wegrzyn J.L."/>
            <person name="Langley C.H."/>
            <person name="Neale D.B."/>
        </authorList>
    </citation>
    <scope>NUCLEOTIDE SEQUENCE</scope>
    <source>
        <tissue evidence="6">Leaves</tissue>
    </source>
</reference>
<evidence type="ECO:0000256" key="2">
    <source>
        <dbReference type="ARBA" id="ARBA00022729"/>
    </source>
</evidence>
<dbReference type="AlphaFoldDB" id="A0A833XPJ1"/>
<keyword evidence="3" id="KW-0677">Repeat</keyword>
<dbReference type="InterPro" id="IPR032675">
    <property type="entry name" value="LRR_dom_sf"/>
</dbReference>
<evidence type="ECO:0000313" key="6">
    <source>
        <dbReference type="EMBL" id="KAF5468751.1"/>
    </source>
</evidence>
<dbReference type="Pfam" id="PF00560">
    <property type="entry name" value="LRR_1"/>
    <property type="match status" value="2"/>
</dbReference>
<sequence>MLTGPLPISDSMGTPGLDLLLKARHFHFNKNKLSGPIPAKLFSSNMSLIHILFNGNQLSGSIPPTLGLVKTLEVLRLDRNALTGSVPDLSNLTNIIELWVLFHNIYIVVVFF</sequence>
<dbReference type="EMBL" id="LIHL02000006">
    <property type="protein sequence ID" value="KAF5468751.1"/>
    <property type="molecule type" value="Genomic_DNA"/>
</dbReference>
<keyword evidence="2" id="KW-0732">Signal</keyword>
<comment type="caution">
    <text evidence="6">The sequence shown here is derived from an EMBL/GenBank/DDBJ whole genome shotgun (WGS) entry which is preliminary data.</text>
</comment>
<name>A0A833XPJ1_JUGRE</name>
<dbReference type="Proteomes" id="UP000619265">
    <property type="component" value="Unassembled WGS sequence"/>
</dbReference>
<keyword evidence="4" id="KW-0472">Membrane</keyword>
<comment type="subcellular location">
    <subcellularLocation>
        <location evidence="1">Membrane</location>
    </subcellularLocation>
</comment>
<protein>
    <submittedName>
        <fullName evidence="6">Uncharacterized protein</fullName>
    </submittedName>
</protein>
<dbReference type="Gramene" id="Jr06_11580_p1">
    <property type="protein sequence ID" value="cds.Jr06_11580_p1"/>
    <property type="gene ID" value="Jr06_11580"/>
</dbReference>
<dbReference type="SUPFAM" id="SSF52058">
    <property type="entry name" value="L domain-like"/>
    <property type="match status" value="1"/>
</dbReference>
<evidence type="ECO:0000256" key="5">
    <source>
        <dbReference type="ARBA" id="ARBA00023180"/>
    </source>
</evidence>
<accession>A0A833XPJ1</accession>
<evidence type="ECO:0000256" key="1">
    <source>
        <dbReference type="ARBA" id="ARBA00004370"/>
    </source>
</evidence>
<evidence type="ECO:0000256" key="3">
    <source>
        <dbReference type="ARBA" id="ARBA00022737"/>
    </source>
</evidence>
<evidence type="ECO:0000313" key="7">
    <source>
        <dbReference type="Proteomes" id="UP000619265"/>
    </source>
</evidence>
<dbReference type="PANTHER" id="PTHR45974">
    <property type="entry name" value="RECEPTOR-LIKE PROTEIN 55"/>
    <property type="match status" value="1"/>
</dbReference>
<keyword evidence="5" id="KW-0325">Glycoprotein</keyword>